<evidence type="ECO:0000259" key="27">
    <source>
        <dbReference type="PROSITE" id="PS50089"/>
    </source>
</evidence>
<dbReference type="InterPro" id="IPR015943">
    <property type="entry name" value="WD40/YVTN_repeat-like_dom_sf"/>
</dbReference>
<dbReference type="AlphaFoldDB" id="A0AAD6W4T0"/>
<evidence type="ECO:0000256" key="6">
    <source>
        <dbReference type="ARBA" id="ARBA00022574"/>
    </source>
</evidence>
<dbReference type="GO" id="GO:0061630">
    <property type="term" value="F:ubiquitin protein ligase activity"/>
    <property type="evidence" value="ECO:0007669"/>
    <property type="project" value="InterPro"/>
</dbReference>
<dbReference type="GO" id="GO:0043161">
    <property type="term" value="P:proteasome-mediated ubiquitin-dependent protein catabolic process"/>
    <property type="evidence" value="ECO:0007669"/>
    <property type="project" value="TreeGrafter"/>
</dbReference>
<feature type="domain" description="RING-type" evidence="27">
    <location>
        <begin position="382"/>
        <end position="420"/>
    </location>
</feature>
<keyword evidence="5" id="KW-0813">Transport</keyword>
<dbReference type="PROSITE" id="PS50082">
    <property type="entry name" value="WD_REPEATS_2"/>
    <property type="match status" value="2"/>
</dbReference>
<keyword evidence="9 25" id="KW-0812">Transmembrane</keyword>
<dbReference type="InterPro" id="IPR002680">
    <property type="entry name" value="AOX"/>
</dbReference>
<evidence type="ECO:0000256" key="26">
    <source>
        <dbReference type="SAM" id="Coils"/>
    </source>
</evidence>
<keyword evidence="7 25" id="KW-0679">Respiratory chain</keyword>
<evidence type="ECO:0000256" key="10">
    <source>
        <dbReference type="ARBA" id="ARBA00022723"/>
    </source>
</evidence>
<dbReference type="InterPro" id="IPR019775">
    <property type="entry name" value="WD40_repeat_CS"/>
</dbReference>
<dbReference type="GO" id="GO:0009585">
    <property type="term" value="P:red, far-red light phototransduction"/>
    <property type="evidence" value="ECO:0007669"/>
    <property type="project" value="UniProtKB-KW"/>
</dbReference>
<dbReference type="InterPro" id="IPR042755">
    <property type="entry name" value="COP1"/>
</dbReference>
<keyword evidence="19 26" id="KW-0175">Coiled coil</keyword>
<evidence type="ECO:0000256" key="25">
    <source>
        <dbReference type="RuleBase" id="RU003779"/>
    </source>
</evidence>
<evidence type="ECO:0000313" key="29">
    <source>
        <dbReference type="Proteomes" id="UP001164929"/>
    </source>
</evidence>
<keyword evidence="22" id="KW-0607">Phytochrome signaling pathway</keyword>
<evidence type="ECO:0000256" key="8">
    <source>
        <dbReference type="ARBA" id="ARBA00022679"/>
    </source>
</evidence>
<evidence type="ECO:0000256" key="5">
    <source>
        <dbReference type="ARBA" id="ARBA00022448"/>
    </source>
</evidence>
<dbReference type="Pfam" id="PF01786">
    <property type="entry name" value="AOX"/>
    <property type="match status" value="1"/>
</dbReference>
<dbReference type="FunFam" id="2.130.10.10:FF:000090">
    <property type="entry name" value="E3 ubiquitin-protein ligase RFWD2 isoform X1"/>
    <property type="match status" value="1"/>
</dbReference>
<evidence type="ECO:0000256" key="15">
    <source>
        <dbReference type="ARBA" id="ARBA00022982"/>
    </source>
</evidence>
<dbReference type="EC" id="1.10.3.11" evidence="25"/>
<evidence type="ECO:0000256" key="23">
    <source>
        <dbReference type="PROSITE-ProRule" id="PRU00175"/>
    </source>
</evidence>
<feature type="repeat" description="WD" evidence="24">
    <location>
        <begin position="819"/>
        <end position="859"/>
    </location>
</feature>
<evidence type="ECO:0000256" key="17">
    <source>
        <dbReference type="ARBA" id="ARBA00023002"/>
    </source>
</evidence>
<sequence length="967" mass="110856">MILSSSSSSATVFTISSSSSTTKTRRCIAKTPQSPFLFKRNYNHTSLPFPPSTRSAKFCRVQATVLKENEDEKVVVEESFRPSTFTHGPENSPQPSSPTELDKWVVKLEQSVNVFLTDSVVTILDALYHGRDYARFYVLETIARVPYFAFISVLHLYESFGWWRRSDYIKVHFAESWNEMHHLLIMEELGGNSWWFDRFLAQHMAFFYYIMTVLMYALSPRMAYHFSECVENHAFETYDKFIKAQGEDLRKMPAPEVAVKYYTEGDLYLFDEFQTSRAPHSRRPKIENLYDVFLNIRDDEAEHCKTMGACQTHGNLRSPHSYPEDAFEDDTGSELRQADCGGVADCLEKSSSMGALVPSVNSEATTSKMQPPTEELDKDMLCPICMQIIKDAFLTSCGHSFCYLCITTHLRNKNDCPCCSHYLTNNHIFPNFLLNKLLERTYARQAAKNASPYEHLRQALQQGCEVSVKELDGLLTLLAEKKRKMEQEEAERNMRILLDFLCCLRKQKLDELNEIQTDLQYIKEDINAVERQRIELCRAKERCSLKLRMFADDPNTQFVTQSGPVASKKKWAQAQFNDLQECYLQKRRNWVRQAYKEEEKDTDIMNGEGYNPGLEDFQSVLTNFTRYSRLRAVAELRHGDLFHSANIVSSIEFDRDDELFATAGVSRRIKIFEFSSVMNEPADVHCPVVEMSTRSKLSCLSWNKYTKNHIASSDYEGIVTVWDVTTRQSIMEYEEHEKRAWSVDFSRTEPSMLVSGSDDCKVKIWCTQQEASVLNIDMKANICSVKYNPGSSIHVAVGSADHHIHYYDLRNISQPLYVFSGHRKAVSYVKFLSSNELASASTDSTLRLWDVRDNLALRTFRGHTNEKNFVGLTVNSEYIACGSETNEVFVYHKAISKPAAWHRFSTDLENGEEDAGSYFISAVCWKSDSPTILTANSQGTIKLFLLESNPGLFGQYSIPQGAVFTRK</sequence>
<evidence type="ECO:0000256" key="3">
    <source>
        <dbReference type="ARBA" id="ARBA00004370"/>
    </source>
</evidence>
<evidence type="ECO:0000256" key="16">
    <source>
        <dbReference type="ARBA" id="ARBA00022989"/>
    </source>
</evidence>
<keyword evidence="13" id="KW-0833">Ubl conjugation pathway</keyword>
<evidence type="ECO:0000256" key="22">
    <source>
        <dbReference type="ARBA" id="ARBA00084091"/>
    </source>
</evidence>
<evidence type="ECO:0000256" key="13">
    <source>
        <dbReference type="ARBA" id="ARBA00022786"/>
    </source>
</evidence>
<dbReference type="PROSITE" id="PS50089">
    <property type="entry name" value="ZF_RING_2"/>
    <property type="match status" value="1"/>
</dbReference>
<evidence type="ECO:0000256" key="19">
    <source>
        <dbReference type="ARBA" id="ARBA00023054"/>
    </source>
</evidence>
<evidence type="ECO:0000256" key="2">
    <source>
        <dbReference type="ARBA" id="ARBA00004123"/>
    </source>
</evidence>
<keyword evidence="20 25" id="KW-0472">Membrane</keyword>
<dbReference type="InterPro" id="IPR036322">
    <property type="entry name" value="WD40_repeat_dom_sf"/>
</dbReference>
<dbReference type="GO" id="GO:0009916">
    <property type="term" value="F:alternative oxidase activity"/>
    <property type="evidence" value="ECO:0007669"/>
    <property type="project" value="UniProtKB-UniRule"/>
</dbReference>
<keyword evidence="10 25" id="KW-0479">Metal-binding</keyword>
<accession>A0AAD6W4T0</accession>
<keyword evidence="17 25" id="KW-0560">Oxidoreductase</keyword>
<evidence type="ECO:0000256" key="24">
    <source>
        <dbReference type="PROSITE-ProRule" id="PRU00221"/>
    </source>
</evidence>
<feature type="coiled-coil region" evidence="26">
    <location>
        <begin position="468"/>
        <end position="532"/>
    </location>
</feature>
<comment type="catalytic activity">
    <reaction evidence="1 25">
        <text>2 a ubiquinol + O2 = 2 a ubiquinone + 2 H2O</text>
        <dbReference type="Rhea" id="RHEA:30255"/>
        <dbReference type="Rhea" id="RHEA-COMP:9565"/>
        <dbReference type="Rhea" id="RHEA-COMP:9566"/>
        <dbReference type="ChEBI" id="CHEBI:15377"/>
        <dbReference type="ChEBI" id="CHEBI:15379"/>
        <dbReference type="ChEBI" id="CHEBI:16389"/>
        <dbReference type="ChEBI" id="CHEBI:17976"/>
        <dbReference type="EC" id="1.10.3.11"/>
    </reaction>
</comment>
<evidence type="ECO:0000256" key="1">
    <source>
        <dbReference type="ARBA" id="ARBA00001192"/>
    </source>
</evidence>
<dbReference type="PANTHER" id="PTHR44080:SF8">
    <property type="entry name" value="E3 UBIQUITIN-PROTEIN LIGASE COP1-LIKE"/>
    <property type="match status" value="1"/>
</dbReference>
<name>A0AAD6W4T0_9ROSI</name>
<keyword evidence="15 25" id="KW-0249">Electron transport</keyword>
<dbReference type="GO" id="GO:0102721">
    <property type="term" value="F:ubiquinol:oxygen oxidoreductase activity"/>
    <property type="evidence" value="ECO:0007669"/>
    <property type="project" value="UniProtKB-EC"/>
</dbReference>
<dbReference type="Pfam" id="PF00400">
    <property type="entry name" value="WD40"/>
    <property type="match status" value="2"/>
</dbReference>
<dbReference type="GO" id="GO:0106292">
    <property type="term" value="F:superoxide-generating NADPH oxidase activity"/>
    <property type="evidence" value="ECO:0007669"/>
    <property type="project" value="UniProtKB-ARBA"/>
</dbReference>
<comment type="subcellular location">
    <subcellularLocation>
        <location evidence="3">Membrane</location>
    </subcellularLocation>
    <subcellularLocation>
        <location evidence="2">Nucleus</location>
    </subcellularLocation>
</comment>
<comment type="caution">
    <text evidence="28">The sequence shown here is derived from an EMBL/GenBank/DDBJ whole genome shotgun (WGS) entry which is preliminary data.</text>
</comment>
<protein>
    <recommendedName>
        <fullName evidence="25">Ubiquinol oxidase</fullName>
        <ecNumber evidence="25">1.10.3.11</ecNumber>
    </recommendedName>
</protein>
<dbReference type="SMART" id="SM00184">
    <property type="entry name" value="RING"/>
    <property type="match status" value="1"/>
</dbReference>
<keyword evidence="16" id="KW-1133">Transmembrane helix</keyword>
<dbReference type="InterPro" id="IPR017907">
    <property type="entry name" value="Znf_RING_CS"/>
</dbReference>
<proteinExistence type="inferred from homology"/>
<evidence type="ECO:0000256" key="21">
    <source>
        <dbReference type="ARBA" id="ARBA00023242"/>
    </source>
</evidence>
<dbReference type="SMART" id="SM00320">
    <property type="entry name" value="WD40"/>
    <property type="match status" value="7"/>
</dbReference>
<dbReference type="SUPFAM" id="SSF57850">
    <property type="entry name" value="RING/U-box"/>
    <property type="match status" value="1"/>
</dbReference>
<dbReference type="Pfam" id="PF13923">
    <property type="entry name" value="zf-C3HC4_2"/>
    <property type="match status" value="1"/>
</dbReference>
<dbReference type="Gene3D" id="3.30.40.10">
    <property type="entry name" value="Zinc/RING finger domain, C3HC4 (zinc finger)"/>
    <property type="match status" value="1"/>
</dbReference>
<evidence type="ECO:0000256" key="11">
    <source>
        <dbReference type="ARBA" id="ARBA00022737"/>
    </source>
</evidence>
<gene>
    <name evidence="28" type="ORF">NC653_010137</name>
</gene>
<keyword evidence="8" id="KW-0808">Transferase</keyword>
<dbReference type="InterPro" id="IPR013083">
    <property type="entry name" value="Znf_RING/FYVE/PHD"/>
</dbReference>
<organism evidence="28 29">
    <name type="scientific">Populus alba x Populus x berolinensis</name>
    <dbReference type="NCBI Taxonomy" id="444605"/>
    <lineage>
        <taxon>Eukaryota</taxon>
        <taxon>Viridiplantae</taxon>
        <taxon>Streptophyta</taxon>
        <taxon>Embryophyta</taxon>
        <taxon>Tracheophyta</taxon>
        <taxon>Spermatophyta</taxon>
        <taxon>Magnoliopsida</taxon>
        <taxon>eudicotyledons</taxon>
        <taxon>Gunneridae</taxon>
        <taxon>Pentapetalae</taxon>
        <taxon>rosids</taxon>
        <taxon>fabids</taxon>
        <taxon>Malpighiales</taxon>
        <taxon>Salicaceae</taxon>
        <taxon>Saliceae</taxon>
        <taxon>Populus</taxon>
    </lineage>
</organism>
<dbReference type="FunFam" id="1.20.1260.140:FF:000003">
    <property type="entry name" value="Ubiquinol oxidase"/>
    <property type="match status" value="1"/>
</dbReference>
<evidence type="ECO:0000256" key="18">
    <source>
        <dbReference type="ARBA" id="ARBA00023004"/>
    </source>
</evidence>
<dbReference type="GO" id="GO:0042802">
    <property type="term" value="F:identical protein binding"/>
    <property type="evidence" value="ECO:0007669"/>
    <property type="project" value="UniProtKB-ARBA"/>
</dbReference>
<evidence type="ECO:0000256" key="9">
    <source>
        <dbReference type="ARBA" id="ARBA00022692"/>
    </source>
</evidence>
<dbReference type="PROSITE" id="PS50294">
    <property type="entry name" value="WD_REPEATS_REGION"/>
    <property type="match status" value="1"/>
</dbReference>
<dbReference type="InterPro" id="IPR001680">
    <property type="entry name" value="WD40_rpt"/>
</dbReference>
<dbReference type="GO" id="GO:0016020">
    <property type="term" value="C:membrane"/>
    <property type="evidence" value="ECO:0007669"/>
    <property type="project" value="UniProtKB-SubCell"/>
</dbReference>
<dbReference type="CDD" id="cd16504">
    <property type="entry name" value="RING-HC_COP1"/>
    <property type="match status" value="1"/>
</dbReference>
<evidence type="ECO:0000256" key="12">
    <source>
        <dbReference type="ARBA" id="ARBA00022771"/>
    </source>
</evidence>
<keyword evidence="18 25" id="KW-0408">Iron</keyword>
<dbReference type="EMBL" id="JAQIZT010000004">
    <property type="protein sequence ID" value="KAJ6999348.1"/>
    <property type="molecule type" value="Genomic_DNA"/>
</dbReference>
<dbReference type="CDD" id="cd01053">
    <property type="entry name" value="AOX"/>
    <property type="match status" value="1"/>
</dbReference>
<evidence type="ECO:0000256" key="4">
    <source>
        <dbReference type="ARBA" id="ARBA00008388"/>
    </source>
</evidence>
<reference evidence="28 29" key="1">
    <citation type="journal article" date="2023" name="Mol. Ecol. Resour.">
        <title>Chromosome-level genome assembly of a triploid poplar Populus alba 'Berolinensis'.</title>
        <authorList>
            <person name="Chen S."/>
            <person name="Yu Y."/>
            <person name="Wang X."/>
            <person name="Wang S."/>
            <person name="Zhang T."/>
            <person name="Zhou Y."/>
            <person name="He R."/>
            <person name="Meng N."/>
            <person name="Wang Y."/>
            <person name="Liu W."/>
            <person name="Liu Z."/>
            <person name="Liu J."/>
            <person name="Guo Q."/>
            <person name="Huang H."/>
            <person name="Sederoff R.R."/>
            <person name="Wang G."/>
            <person name="Qu G."/>
            <person name="Chen S."/>
        </authorList>
    </citation>
    <scope>NUCLEOTIDE SEQUENCE [LARGE SCALE GENOMIC DNA]</scope>
    <source>
        <strain evidence="28">SC-2020</strain>
    </source>
</reference>
<keyword evidence="21" id="KW-0539">Nucleus</keyword>
<dbReference type="GO" id="GO:0008270">
    <property type="term" value="F:zinc ion binding"/>
    <property type="evidence" value="ECO:0007669"/>
    <property type="project" value="UniProtKB-KW"/>
</dbReference>
<evidence type="ECO:0000313" key="28">
    <source>
        <dbReference type="EMBL" id="KAJ6999348.1"/>
    </source>
</evidence>
<dbReference type="Gene3D" id="1.20.1260.140">
    <property type="entry name" value="Alternative oxidase"/>
    <property type="match status" value="1"/>
</dbReference>
<dbReference type="GO" id="GO:0005634">
    <property type="term" value="C:nucleus"/>
    <property type="evidence" value="ECO:0007669"/>
    <property type="project" value="UniProtKB-SubCell"/>
</dbReference>
<dbReference type="PROSITE" id="PS00678">
    <property type="entry name" value="WD_REPEATS_1"/>
    <property type="match status" value="1"/>
</dbReference>
<dbReference type="PROSITE" id="PS00518">
    <property type="entry name" value="ZF_RING_1"/>
    <property type="match status" value="1"/>
</dbReference>
<dbReference type="SUPFAM" id="SSF50978">
    <property type="entry name" value="WD40 repeat-like"/>
    <property type="match status" value="1"/>
</dbReference>
<keyword evidence="11" id="KW-0677">Repeat</keyword>
<dbReference type="Proteomes" id="UP001164929">
    <property type="component" value="Chromosome 4"/>
</dbReference>
<evidence type="ECO:0000256" key="14">
    <source>
        <dbReference type="ARBA" id="ARBA00022833"/>
    </source>
</evidence>
<keyword evidence="12 23" id="KW-0863">Zinc-finger</keyword>
<comment type="similarity">
    <text evidence="4 25">Belongs to the alternative oxidase family.</text>
</comment>
<dbReference type="InterPro" id="IPR038659">
    <property type="entry name" value="AOX_sf"/>
</dbReference>
<dbReference type="GO" id="GO:0098803">
    <property type="term" value="C:respiratory chain complex"/>
    <property type="evidence" value="ECO:0007669"/>
    <property type="project" value="UniProtKB-UniRule"/>
</dbReference>
<keyword evidence="14" id="KW-0862">Zinc</keyword>
<dbReference type="Gene3D" id="2.130.10.10">
    <property type="entry name" value="YVTN repeat-like/Quinoprotein amine dehydrogenase"/>
    <property type="match status" value="1"/>
</dbReference>
<feature type="repeat" description="WD" evidence="24">
    <location>
        <begin position="733"/>
        <end position="765"/>
    </location>
</feature>
<evidence type="ECO:0000256" key="20">
    <source>
        <dbReference type="ARBA" id="ARBA00023136"/>
    </source>
</evidence>
<keyword evidence="29" id="KW-1185">Reference proteome</keyword>
<evidence type="ECO:0000256" key="7">
    <source>
        <dbReference type="ARBA" id="ARBA00022660"/>
    </source>
</evidence>
<comment type="cofactor">
    <cofactor evidence="25">
        <name>Fe cation</name>
        <dbReference type="ChEBI" id="CHEBI:24875"/>
    </cofactor>
    <text evidence="25">Binds 2 iron ions per subunit.</text>
</comment>
<dbReference type="CDD" id="cd00200">
    <property type="entry name" value="WD40"/>
    <property type="match status" value="1"/>
</dbReference>
<dbReference type="PANTHER" id="PTHR44080">
    <property type="entry name" value="E3 UBIQUITIN-PROTEIN LIGASE COP1"/>
    <property type="match status" value="1"/>
</dbReference>
<keyword evidence="6 24" id="KW-0853">WD repeat</keyword>
<dbReference type="InterPro" id="IPR001841">
    <property type="entry name" value="Znf_RING"/>
</dbReference>